<proteinExistence type="predicted"/>
<protein>
    <recommendedName>
        <fullName evidence="5">Transmembrane protein</fullName>
    </recommendedName>
</protein>
<feature type="transmembrane region" description="Helical" evidence="2">
    <location>
        <begin position="229"/>
        <end position="247"/>
    </location>
</feature>
<comment type="caution">
    <text evidence="3">The sequence shown here is derived from an EMBL/GenBank/DDBJ whole genome shotgun (WGS) entry which is preliminary data.</text>
</comment>
<organism evidence="3 4">
    <name type="scientific">Cyclotella cryptica</name>
    <dbReference type="NCBI Taxonomy" id="29204"/>
    <lineage>
        <taxon>Eukaryota</taxon>
        <taxon>Sar</taxon>
        <taxon>Stramenopiles</taxon>
        <taxon>Ochrophyta</taxon>
        <taxon>Bacillariophyta</taxon>
        <taxon>Coscinodiscophyceae</taxon>
        <taxon>Thalassiosirophycidae</taxon>
        <taxon>Stephanodiscales</taxon>
        <taxon>Stephanodiscaceae</taxon>
        <taxon>Cyclotella</taxon>
    </lineage>
</organism>
<evidence type="ECO:0000313" key="4">
    <source>
        <dbReference type="Proteomes" id="UP001516023"/>
    </source>
</evidence>
<gene>
    <name evidence="3" type="ORF">HJC23_010220</name>
</gene>
<keyword evidence="4" id="KW-1185">Reference proteome</keyword>
<feature type="transmembrane region" description="Helical" evidence="2">
    <location>
        <begin position="259"/>
        <end position="279"/>
    </location>
</feature>
<feature type="compositionally biased region" description="Basic residues" evidence="1">
    <location>
        <begin position="99"/>
        <end position="109"/>
    </location>
</feature>
<name>A0ABD3PZY6_9STRA</name>
<feature type="transmembrane region" description="Helical" evidence="2">
    <location>
        <begin position="163"/>
        <end position="192"/>
    </location>
</feature>
<keyword evidence="2" id="KW-0472">Membrane</keyword>
<dbReference type="AlphaFoldDB" id="A0ABD3PZY6"/>
<evidence type="ECO:0008006" key="5">
    <source>
        <dbReference type="Google" id="ProtNLM"/>
    </source>
</evidence>
<dbReference type="EMBL" id="JABMIG020000089">
    <property type="protein sequence ID" value="KAL3793648.1"/>
    <property type="molecule type" value="Genomic_DNA"/>
</dbReference>
<evidence type="ECO:0000256" key="2">
    <source>
        <dbReference type="SAM" id="Phobius"/>
    </source>
</evidence>
<keyword evidence="2" id="KW-0812">Transmembrane</keyword>
<accession>A0ABD3PZY6</accession>
<feature type="compositionally biased region" description="Basic and acidic residues" evidence="1">
    <location>
        <begin position="85"/>
        <end position="98"/>
    </location>
</feature>
<evidence type="ECO:0000256" key="1">
    <source>
        <dbReference type="SAM" id="MobiDB-lite"/>
    </source>
</evidence>
<feature type="region of interest" description="Disordered" evidence="1">
    <location>
        <begin position="85"/>
        <end position="110"/>
    </location>
</feature>
<keyword evidence="2" id="KW-1133">Transmembrane helix</keyword>
<sequence>MAILEKYIAAFQVTDSIKQISSCYTSHNTPTHNIEIAWRPSLAPKRHHIGSRFNVSTRCNNALGTRRATNCSPKLLVLRSSNREDNDRFENPMKDSRKGKTSSKKRQKRRGDLFITNEDTNIVLSLLESSTRFLFQRFSLPSIFAIIPGGLGSQETIEVPLVYILSLLIFAVVSPLITWGLFTGFFGVYLALGTAFMKEYDDLGRDCDKSTDENDELDIEREEDQHNGILPLAAFTGALASAALLSPQGFVSRNSSFSLVTPVAIISVLLGGLAIFMGIRNITNDLSRWEERDTRERLVQNEIRQMKLWDDEIEQSLDSRKRKEND</sequence>
<reference evidence="3 4" key="1">
    <citation type="journal article" date="2020" name="G3 (Bethesda)">
        <title>Improved Reference Genome for Cyclotella cryptica CCMP332, a Model for Cell Wall Morphogenesis, Salinity Adaptation, and Lipid Production in Diatoms (Bacillariophyta).</title>
        <authorList>
            <person name="Roberts W.R."/>
            <person name="Downey K.M."/>
            <person name="Ruck E.C."/>
            <person name="Traller J.C."/>
            <person name="Alverson A.J."/>
        </authorList>
    </citation>
    <scope>NUCLEOTIDE SEQUENCE [LARGE SCALE GENOMIC DNA]</scope>
    <source>
        <strain evidence="3 4">CCMP332</strain>
    </source>
</reference>
<evidence type="ECO:0000313" key="3">
    <source>
        <dbReference type="EMBL" id="KAL3793648.1"/>
    </source>
</evidence>
<dbReference type="Proteomes" id="UP001516023">
    <property type="component" value="Unassembled WGS sequence"/>
</dbReference>